<sequence>MRRETRTPRRDWRRTVTAQGLDFDTPAAQSAPARAYWDESTRYVFTTDEIRALESAVRLLHSMFLEAVDGVVRDQRYAELGIPKWLWPHITRSWLRRDPHLLGRFDLAYDGHGHVKLLEYNADTPTTLLEASVLQRHWLADVHPRRRQWNSIHERLLKRWCEIREHLPPGAVHFAWPGTEPTGEFHATCRYLQDTAVAAGLDTTDLTYEDLTWNRSIHRFVDPEGSPVTSVTKLRSWVLIIDEQDSETIVESLPQTCWIEPLWKMLLSYKSLLAILWENHPGHPNLLPAFVGDPGPLTEYVRKPVIGQCGENIKIVADRDRTSTGGEFGSGAYIYQGFSPLPDFDGFRPVIGAWVVGDHPAGLGIRESTGPITDDDASFIPHHILDR</sequence>
<dbReference type="GO" id="GO:0046872">
    <property type="term" value="F:metal ion binding"/>
    <property type="evidence" value="ECO:0007669"/>
    <property type="project" value="UniProtKB-KW"/>
</dbReference>
<evidence type="ECO:0000256" key="4">
    <source>
        <dbReference type="ARBA" id="ARBA00022840"/>
    </source>
</evidence>
<dbReference type="InterPro" id="IPR005494">
    <property type="entry name" value="GSPS_pre-ATP-grasp-like_dom"/>
</dbReference>
<evidence type="ECO:0000259" key="6">
    <source>
        <dbReference type="Pfam" id="PF03738"/>
    </source>
</evidence>
<dbReference type="Gene3D" id="3.30.1490.330">
    <property type="match status" value="1"/>
</dbReference>
<dbReference type="AlphaFoldDB" id="A0A5N0EFK9"/>
<keyword evidence="8" id="KW-1185">Reference proteome</keyword>
<dbReference type="SUPFAM" id="SSF52440">
    <property type="entry name" value="PreATP-grasp domain"/>
    <property type="match status" value="1"/>
</dbReference>
<proteinExistence type="predicted"/>
<keyword evidence="3" id="KW-0547">Nucleotide-binding</keyword>
<evidence type="ECO:0000256" key="3">
    <source>
        <dbReference type="ARBA" id="ARBA00022741"/>
    </source>
</evidence>
<evidence type="ECO:0000256" key="1">
    <source>
        <dbReference type="ARBA" id="ARBA00022598"/>
    </source>
</evidence>
<evidence type="ECO:0000313" key="7">
    <source>
        <dbReference type="EMBL" id="KAA8887610.1"/>
    </source>
</evidence>
<accession>A0A5N0EFK9</accession>
<organism evidence="7 8">
    <name type="scientific">Nocardia colli</name>
    <dbReference type="NCBI Taxonomy" id="2545717"/>
    <lineage>
        <taxon>Bacteria</taxon>
        <taxon>Bacillati</taxon>
        <taxon>Actinomycetota</taxon>
        <taxon>Actinomycetes</taxon>
        <taxon>Mycobacteriales</taxon>
        <taxon>Nocardiaceae</taxon>
        <taxon>Nocardia</taxon>
    </lineage>
</organism>
<keyword evidence="4" id="KW-0067">ATP-binding</keyword>
<dbReference type="OrthoDB" id="9765517at2"/>
<evidence type="ECO:0000256" key="5">
    <source>
        <dbReference type="ARBA" id="ARBA00022842"/>
    </source>
</evidence>
<dbReference type="Proteomes" id="UP000323876">
    <property type="component" value="Unassembled WGS sequence"/>
</dbReference>
<dbReference type="Pfam" id="PF03738">
    <property type="entry name" value="GSP_synth"/>
    <property type="match status" value="1"/>
</dbReference>
<evidence type="ECO:0000313" key="8">
    <source>
        <dbReference type="Proteomes" id="UP000323876"/>
    </source>
</evidence>
<keyword evidence="5" id="KW-0460">Magnesium</keyword>
<feature type="domain" description="Glutathionylspermidine synthase pre-ATP-grasp-like" evidence="6">
    <location>
        <begin position="12"/>
        <end position="384"/>
    </location>
</feature>
<dbReference type="RefSeq" id="WP_150403180.1">
    <property type="nucleotide sequence ID" value="NZ_VXLC01000006.1"/>
</dbReference>
<name>A0A5N0EFK9_9NOCA</name>
<keyword evidence="2" id="KW-0479">Metal-binding</keyword>
<protein>
    <submittedName>
        <fullName evidence="7">Glutathionylspermidine synthase family protein</fullName>
    </submittedName>
</protein>
<dbReference type="EMBL" id="VXLC01000006">
    <property type="protein sequence ID" value="KAA8887610.1"/>
    <property type="molecule type" value="Genomic_DNA"/>
</dbReference>
<evidence type="ECO:0000256" key="2">
    <source>
        <dbReference type="ARBA" id="ARBA00022723"/>
    </source>
</evidence>
<dbReference type="InterPro" id="IPR016185">
    <property type="entry name" value="PreATP-grasp_dom_sf"/>
</dbReference>
<dbReference type="GO" id="GO:0016874">
    <property type="term" value="F:ligase activity"/>
    <property type="evidence" value="ECO:0007669"/>
    <property type="project" value="UniProtKB-KW"/>
</dbReference>
<gene>
    <name evidence="7" type="ORF">F3087_18295</name>
</gene>
<reference evidence="7 8" key="1">
    <citation type="submission" date="2019-09" db="EMBL/GenBank/DDBJ databases">
        <authorList>
            <person name="Wang X."/>
        </authorList>
    </citation>
    <scope>NUCLEOTIDE SEQUENCE [LARGE SCALE GENOMIC DNA]</scope>
    <source>
        <strain evidence="7 8">CICC 11023</strain>
    </source>
</reference>
<comment type="caution">
    <text evidence="7">The sequence shown here is derived from an EMBL/GenBank/DDBJ whole genome shotgun (WGS) entry which is preliminary data.</text>
</comment>
<dbReference type="GO" id="GO:0005524">
    <property type="term" value="F:ATP binding"/>
    <property type="evidence" value="ECO:0007669"/>
    <property type="project" value="UniProtKB-KW"/>
</dbReference>
<keyword evidence="1" id="KW-0436">Ligase</keyword>
<dbReference type="SUPFAM" id="SSF56059">
    <property type="entry name" value="Glutathione synthetase ATP-binding domain-like"/>
    <property type="match status" value="1"/>
</dbReference>